<keyword evidence="1" id="KW-0812">Transmembrane</keyword>
<sequence>MLPGRLTMAAHCFLRDGINAENNVSIVRSIKSVPLLLLCGILLRFVFYLSVYFIGKGFVFEVSAKEVSMSFFYVLVLAEDIKKLKKPCGVDLRLQMGMHMERTSLP</sequence>
<comment type="caution">
    <text evidence="2">The sequence shown here is derived from an EMBL/GenBank/DDBJ whole genome shotgun (WGS) entry which is preliminary data.</text>
</comment>
<accession>A0ABV0TRZ0</accession>
<dbReference type="Proteomes" id="UP001482620">
    <property type="component" value="Unassembled WGS sequence"/>
</dbReference>
<proteinExistence type="predicted"/>
<protein>
    <submittedName>
        <fullName evidence="2">Uncharacterized protein</fullName>
    </submittedName>
</protein>
<evidence type="ECO:0000313" key="2">
    <source>
        <dbReference type="EMBL" id="MEQ2234756.1"/>
    </source>
</evidence>
<feature type="transmembrane region" description="Helical" evidence="1">
    <location>
        <begin position="35"/>
        <end position="54"/>
    </location>
</feature>
<organism evidence="2 3">
    <name type="scientific">Ilyodon furcidens</name>
    <name type="common">goldbreast splitfin</name>
    <dbReference type="NCBI Taxonomy" id="33524"/>
    <lineage>
        <taxon>Eukaryota</taxon>
        <taxon>Metazoa</taxon>
        <taxon>Chordata</taxon>
        <taxon>Craniata</taxon>
        <taxon>Vertebrata</taxon>
        <taxon>Euteleostomi</taxon>
        <taxon>Actinopterygii</taxon>
        <taxon>Neopterygii</taxon>
        <taxon>Teleostei</taxon>
        <taxon>Neoteleostei</taxon>
        <taxon>Acanthomorphata</taxon>
        <taxon>Ovalentaria</taxon>
        <taxon>Atherinomorphae</taxon>
        <taxon>Cyprinodontiformes</taxon>
        <taxon>Goodeidae</taxon>
        <taxon>Ilyodon</taxon>
    </lineage>
</organism>
<keyword evidence="1" id="KW-1133">Transmembrane helix</keyword>
<gene>
    <name evidence="2" type="ORF">ILYODFUR_034678</name>
</gene>
<keyword evidence="1" id="KW-0472">Membrane</keyword>
<keyword evidence="3" id="KW-1185">Reference proteome</keyword>
<dbReference type="EMBL" id="JAHRIQ010041081">
    <property type="protein sequence ID" value="MEQ2234756.1"/>
    <property type="molecule type" value="Genomic_DNA"/>
</dbReference>
<evidence type="ECO:0000256" key="1">
    <source>
        <dbReference type="SAM" id="Phobius"/>
    </source>
</evidence>
<reference evidence="2 3" key="1">
    <citation type="submission" date="2021-06" db="EMBL/GenBank/DDBJ databases">
        <authorList>
            <person name="Palmer J.M."/>
        </authorList>
    </citation>
    <scope>NUCLEOTIDE SEQUENCE [LARGE SCALE GENOMIC DNA]</scope>
    <source>
        <strain evidence="3">if_2019</strain>
        <tissue evidence="2">Muscle</tissue>
    </source>
</reference>
<evidence type="ECO:0000313" key="3">
    <source>
        <dbReference type="Proteomes" id="UP001482620"/>
    </source>
</evidence>
<name>A0ABV0TRZ0_9TELE</name>